<sequence length="160" mass="17833">MKIVLAGDHAGYELKKEIKEELEEMGHEVIDAGPYSSDSVDLSDFVYPASLKVARGEADRGIFIDGVGYGSAMIANRVYGIDACVCQDPFCAKLSRQHNDSNVLCLGGKIIGSAIAQEIVKTWMTTDFLNQEKYVRRVKKVKEIEARHLRKLDEIKDLPE</sequence>
<dbReference type="GO" id="GO:0016861">
    <property type="term" value="F:intramolecular oxidoreductase activity, interconverting aldoses and ketoses"/>
    <property type="evidence" value="ECO:0007669"/>
    <property type="project" value="UniProtKB-ARBA"/>
</dbReference>
<dbReference type="NCBIfam" id="NF004051">
    <property type="entry name" value="PRK05571.1"/>
    <property type="match status" value="1"/>
</dbReference>
<dbReference type="SUPFAM" id="SSF89623">
    <property type="entry name" value="Ribose/Galactose isomerase RpiB/AlsB"/>
    <property type="match status" value="1"/>
</dbReference>
<dbReference type="InterPro" id="IPR004785">
    <property type="entry name" value="RpiB"/>
</dbReference>
<evidence type="ECO:0000256" key="2">
    <source>
        <dbReference type="ARBA" id="ARBA00022736"/>
    </source>
</evidence>
<evidence type="ECO:0000313" key="5">
    <source>
        <dbReference type="Proteomes" id="UP000677218"/>
    </source>
</evidence>
<dbReference type="RefSeq" id="WP_212780031.1">
    <property type="nucleotide sequence ID" value="NZ_BMAY01000001.1"/>
</dbReference>
<dbReference type="Gene3D" id="3.40.1400.10">
    <property type="entry name" value="Sugar-phosphate isomerase, RpiB/LacA/LacB"/>
    <property type="match status" value="1"/>
</dbReference>
<organism evidence="4 5">
    <name type="scientific">Lactobacillus corticis</name>
    <dbReference type="NCBI Taxonomy" id="2201249"/>
    <lineage>
        <taxon>Bacteria</taxon>
        <taxon>Bacillati</taxon>
        <taxon>Bacillota</taxon>
        <taxon>Bacilli</taxon>
        <taxon>Lactobacillales</taxon>
        <taxon>Lactobacillaceae</taxon>
        <taxon>Lactobacillus</taxon>
    </lineage>
</organism>
<dbReference type="AlphaFoldDB" id="A0A916VHM0"/>
<dbReference type="Pfam" id="PF02502">
    <property type="entry name" value="LacAB_rpiB"/>
    <property type="match status" value="1"/>
</dbReference>
<dbReference type="InterPro" id="IPR003500">
    <property type="entry name" value="RpiB_LacA_LacB"/>
</dbReference>
<evidence type="ECO:0000313" key="4">
    <source>
        <dbReference type="EMBL" id="GFZ26325.1"/>
    </source>
</evidence>
<dbReference type="PIRSF" id="PIRSF005384">
    <property type="entry name" value="RpiB_LacA_B"/>
    <property type="match status" value="1"/>
</dbReference>
<dbReference type="EMBL" id="BMAY01000001">
    <property type="protein sequence ID" value="GFZ26325.1"/>
    <property type="molecule type" value="Genomic_DNA"/>
</dbReference>
<evidence type="ECO:0000256" key="3">
    <source>
        <dbReference type="ARBA" id="ARBA00023235"/>
    </source>
</evidence>
<keyword evidence="2" id="KW-0423">Lactose metabolism</keyword>
<accession>A0A916VHM0</accession>
<dbReference type="NCBIfam" id="TIGR01120">
    <property type="entry name" value="rpiB"/>
    <property type="match status" value="1"/>
</dbReference>
<dbReference type="PANTHER" id="PTHR43732">
    <property type="entry name" value="RIBOSE 5-PHOSPHATE ISOMERASE-RELATED"/>
    <property type="match status" value="1"/>
</dbReference>
<proteinExistence type="inferred from homology"/>
<dbReference type="Proteomes" id="UP000677218">
    <property type="component" value="Unassembled WGS sequence"/>
</dbReference>
<comment type="similarity">
    <text evidence="1">Belongs to the LacAB/RpiB family.</text>
</comment>
<keyword evidence="3 4" id="KW-0413">Isomerase</keyword>
<gene>
    <name evidence="4" type="primary">lacB_1</name>
    <name evidence="4" type="ORF">LCB40_02050</name>
</gene>
<evidence type="ECO:0000256" key="1">
    <source>
        <dbReference type="ARBA" id="ARBA00008754"/>
    </source>
</evidence>
<dbReference type="NCBIfam" id="TIGR00689">
    <property type="entry name" value="rpiB_lacA_lacB"/>
    <property type="match status" value="1"/>
</dbReference>
<dbReference type="InterPro" id="IPR051812">
    <property type="entry name" value="SPI_LacAB/RpiB"/>
</dbReference>
<dbReference type="PANTHER" id="PTHR43732:SF1">
    <property type="entry name" value="RIBOSE 5-PHOSPHATE ISOMERASE"/>
    <property type="match status" value="1"/>
</dbReference>
<protein>
    <submittedName>
        <fullName evidence="4">Galactose-6-phosphate isomerase subunit LacB</fullName>
    </submittedName>
</protein>
<keyword evidence="5" id="KW-1185">Reference proteome</keyword>
<comment type="caution">
    <text evidence="4">The sequence shown here is derived from an EMBL/GenBank/DDBJ whole genome shotgun (WGS) entry which is preliminary data.</text>
</comment>
<name>A0A916VHM0_9LACO</name>
<dbReference type="InterPro" id="IPR036569">
    <property type="entry name" value="RpiB_LacA_LacB_sf"/>
</dbReference>
<reference evidence="4" key="1">
    <citation type="submission" date="2020-08" db="EMBL/GenBank/DDBJ databases">
        <title>Taxonomic study for Lactobacillus species isolated from hardwood bark.</title>
        <authorList>
            <person name="Tohno M."/>
            <person name="Tanizawa Y."/>
        </authorList>
    </citation>
    <scope>NUCLEOTIDE SEQUENCE</scope>
    <source>
        <strain evidence="4">B40</strain>
    </source>
</reference>
<dbReference type="GO" id="GO:0005988">
    <property type="term" value="P:lactose metabolic process"/>
    <property type="evidence" value="ECO:0007669"/>
    <property type="project" value="UniProtKB-KW"/>
</dbReference>